<feature type="transmembrane region" description="Helical" evidence="12">
    <location>
        <begin position="354"/>
        <end position="377"/>
    </location>
</feature>
<accession>A0A5J5HQ19</accession>
<dbReference type="GO" id="GO:0009055">
    <property type="term" value="F:electron transfer activity"/>
    <property type="evidence" value="ECO:0007669"/>
    <property type="project" value="UniProtKB-UniRule"/>
</dbReference>
<protein>
    <submittedName>
        <fullName evidence="13">Cytochrome ubiquinol oxidase subunit I</fullName>
    </submittedName>
</protein>
<dbReference type="GO" id="GO:0019646">
    <property type="term" value="P:aerobic electron transport chain"/>
    <property type="evidence" value="ECO:0007669"/>
    <property type="project" value="InterPro"/>
</dbReference>
<organism evidence="13 14">
    <name type="scientific">Niallia endozanthoxylica</name>
    <dbReference type="NCBI Taxonomy" id="2036016"/>
    <lineage>
        <taxon>Bacteria</taxon>
        <taxon>Bacillati</taxon>
        <taxon>Bacillota</taxon>
        <taxon>Bacilli</taxon>
        <taxon>Bacillales</taxon>
        <taxon>Bacillaceae</taxon>
        <taxon>Niallia</taxon>
    </lineage>
</organism>
<evidence type="ECO:0000256" key="10">
    <source>
        <dbReference type="ARBA" id="ARBA00023004"/>
    </source>
</evidence>
<dbReference type="GO" id="GO:0046872">
    <property type="term" value="F:metal ion binding"/>
    <property type="evidence" value="ECO:0007669"/>
    <property type="project" value="UniProtKB-UniRule"/>
</dbReference>
<dbReference type="AlphaFoldDB" id="A0A5J5HQ19"/>
<keyword evidence="8 12" id="KW-0249">Electron transport</keyword>
<dbReference type="InterPro" id="IPR002585">
    <property type="entry name" value="Cyt-d_ubiquinol_oxidase_su_1"/>
</dbReference>
<keyword evidence="4 12" id="KW-1003">Cell membrane</keyword>
<evidence type="ECO:0000256" key="2">
    <source>
        <dbReference type="ARBA" id="ARBA00009819"/>
    </source>
</evidence>
<evidence type="ECO:0000256" key="4">
    <source>
        <dbReference type="ARBA" id="ARBA00022475"/>
    </source>
</evidence>
<keyword evidence="10 12" id="KW-0408">Iron</keyword>
<keyword evidence="7 12" id="KW-0479">Metal-binding</keyword>
<proteinExistence type="inferred from homology"/>
<feature type="transmembrane region" description="Helical" evidence="12">
    <location>
        <begin position="176"/>
        <end position="199"/>
    </location>
</feature>
<evidence type="ECO:0000256" key="9">
    <source>
        <dbReference type="ARBA" id="ARBA00022989"/>
    </source>
</evidence>
<dbReference type="GO" id="GO:0016682">
    <property type="term" value="F:oxidoreductase activity, acting on diphenols and related substances as donors, oxygen as acceptor"/>
    <property type="evidence" value="ECO:0007669"/>
    <property type="project" value="TreeGrafter"/>
</dbReference>
<evidence type="ECO:0000256" key="3">
    <source>
        <dbReference type="ARBA" id="ARBA00022448"/>
    </source>
</evidence>
<keyword evidence="6 12" id="KW-0812">Transmembrane</keyword>
<sequence>MDDLVIARSMFGTTMAFHIIFATIGVGLPFMILMAELMYQKTKDFQYAVMAKRWTKAFAVLLGVGIPTGTIAGVQLSLLWPGFMEVIGRVMALPFQIEIYAFFIEALFMSIYVYAADRIPPWMRIVSLTLVAIGALGSAVLITNVHAFEGTPAGFRIENGEIVDVDPWKAFFNPSFFVTAGHVALSAYTTGAFVVASIAAFKMLKNAVGSKLYLFHKKALILSVVVGGIFSLLTAVNGHESAQYLHEYQPEKLAAAEGLFETQTHAPLAIGGFTDKETQEVKWAIEIPWALSFLAGNSFDTKVIGLNDFPEEWWPPLFIHTLFNVMVGIGSLLILLAALTLFWNKWLKKDFPKLLMWLLVLSGPLSVIAIESGWIFACTGRQPWTIYRILSTADSVTTAGNLGVLFTFFIIVYVILAAAVLFVLLYYFKRNTVEDDLHRAEAKGVPLFSTNS</sequence>
<feature type="transmembrane region" description="Helical" evidence="12">
    <location>
        <begin position="317"/>
        <end position="342"/>
    </location>
</feature>
<keyword evidence="11 12" id="KW-0472">Membrane</keyword>
<reference evidence="13 14" key="1">
    <citation type="submission" date="2019-09" db="EMBL/GenBank/DDBJ databases">
        <title>Whole genome sequences of isolates from the Mars Exploration Rovers.</title>
        <authorList>
            <person name="Seuylemezian A."/>
            <person name="Vaishampayan P."/>
        </authorList>
    </citation>
    <scope>NUCLEOTIDE SEQUENCE [LARGE SCALE GENOMIC DNA]</scope>
    <source>
        <strain evidence="13 14">MER_TA_151</strain>
    </source>
</reference>
<evidence type="ECO:0000256" key="5">
    <source>
        <dbReference type="ARBA" id="ARBA00022617"/>
    </source>
</evidence>
<feature type="transmembrane region" description="Helical" evidence="12">
    <location>
        <begin position="404"/>
        <end position="428"/>
    </location>
</feature>
<dbReference type="GO" id="GO:0005886">
    <property type="term" value="C:plasma membrane"/>
    <property type="evidence" value="ECO:0007669"/>
    <property type="project" value="UniProtKB-SubCell"/>
</dbReference>
<dbReference type="Proteomes" id="UP000326671">
    <property type="component" value="Unassembled WGS sequence"/>
</dbReference>
<feature type="transmembrane region" description="Helical" evidence="12">
    <location>
        <begin position="58"/>
        <end position="83"/>
    </location>
</feature>
<dbReference type="EMBL" id="VYKL01000018">
    <property type="protein sequence ID" value="KAA9023819.1"/>
    <property type="molecule type" value="Genomic_DNA"/>
</dbReference>
<dbReference type="PIRSF" id="PIRSF006446">
    <property type="entry name" value="Cyt_quinol_oxidase_1"/>
    <property type="match status" value="1"/>
</dbReference>
<keyword evidence="9 12" id="KW-1133">Transmembrane helix</keyword>
<comment type="caution">
    <text evidence="13">The sequence shown here is derived from an EMBL/GenBank/DDBJ whole genome shotgun (WGS) entry which is preliminary data.</text>
</comment>
<evidence type="ECO:0000313" key="13">
    <source>
        <dbReference type="EMBL" id="KAA9023819.1"/>
    </source>
</evidence>
<evidence type="ECO:0000313" key="14">
    <source>
        <dbReference type="Proteomes" id="UP000326671"/>
    </source>
</evidence>
<dbReference type="PANTHER" id="PTHR30365:SF14">
    <property type="entry name" value="CYTOCHROME BD MENAQUINOL OXIDASE SUBUNIT I-RELATED"/>
    <property type="match status" value="1"/>
</dbReference>
<keyword evidence="14" id="KW-1185">Reference proteome</keyword>
<evidence type="ECO:0000256" key="6">
    <source>
        <dbReference type="ARBA" id="ARBA00022692"/>
    </source>
</evidence>
<evidence type="ECO:0000256" key="1">
    <source>
        <dbReference type="ARBA" id="ARBA00004651"/>
    </source>
</evidence>
<comment type="subcellular location">
    <subcellularLocation>
        <location evidence="1">Cell membrane</location>
        <topology evidence="1">Multi-pass membrane protein</topology>
    </subcellularLocation>
</comment>
<dbReference type="OrthoDB" id="9807042at2"/>
<dbReference type="PANTHER" id="PTHR30365">
    <property type="entry name" value="CYTOCHROME D UBIQUINOL OXIDASE"/>
    <property type="match status" value="1"/>
</dbReference>
<evidence type="ECO:0000256" key="11">
    <source>
        <dbReference type="ARBA" id="ARBA00023136"/>
    </source>
</evidence>
<feature type="transmembrane region" description="Helical" evidence="12">
    <location>
        <begin position="15"/>
        <end position="37"/>
    </location>
</feature>
<dbReference type="GO" id="GO:0020037">
    <property type="term" value="F:heme binding"/>
    <property type="evidence" value="ECO:0007669"/>
    <property type="project" value="TreeGrafter"/>
</dbReference>
<keyword evidence="5 12" id="KW-0349">Heme</keyword>
<name>A0A5J5HQ19_9BACI</name>
<keyword evidence="3 12" id="KW-0813">Transport</keyword>
<feature type="transmembrane region" description="Helical" evidence="12">
    <location>
        <begin position="95"/>
        <end position="115"/>
    </location>
</feature>
<dbReference type="GO" id="GO:0070069">
    <property type="term" value="C:cytochrome complex"/>
    <property type="evidence" value="ECO:0007669"/>
    <property type="project" value="UniProtKB-UniRule"/>
</dbReference>
<feature type="transmembrane region" description="Helical" evidence="12">
    <location>
        <begin position="122"/>
        <end position="142"/>
    </location>
</feature>
<evidence type="ECO:0000256" key="7">
    <source>
        <dbReference type="ARBA" id="ARBA00022723"/>
    </source>
</evidence>
<dbReference type="Pfam" id="PF01654">
    <property type="entry name" value="Cyt_bd_oxida_I"/>
    <property type="match status" value="1"/>
</dbReference>
<evidence type="ECO:0000256" key="8">
    <source>
        <dbReference type="ARBA" id="ARBA00022982"/>
    </source>
</evidence>
<feature type="transmembrane region" description="Helical" evidence="12">
    <location>
        <begin position="219"/>
        <end position="236"/>
    </location>
</feature>
<evidence type="ECO:0000256" key="12">
    <source>
        <dbReference type="PIRNR" id="PIRNR006446"/>
    </source>
</evidence>
<dbReference type="RefSeq" id="WP_150440220.1">
    <property type="nucleotide sequence ID" value="NZ_VYKL01000018.1"/>
</dbReference>
<gene>
    <name evidence="13" type="ORF">F4V44_11795</name>
</gene>
<comment type="similarity">
    <text evidence="2 12">Belongs to the cytochrome ubiquinol oxidase subunit 1 family.</text>
</comment>